<evidence type="ECO:0000313" key="9">
    <source>
        <dbReference type="Proteomes" id="UP000192758"/>
    </source>
</evidence>
<dbReference type="Proteomes" id="UP000192758">
    <property type="component" value="Unassembled WGS sequence"/>
</dbReference>
<dbReference type="PANTHER" id="PTHR22974:SF21">
    <property type="entry name" value="DUAL SPECIFICITY PROTEIN KINASE TTK"/>
    <property type="match status" value="1"/>
</dbReference>
<dbReference type="InterPro" id="IPR008271">
    <property type="entry name" value="Ser/Thr_kinase_AS"/>
</dbReference>
<dbReference type="GO" id="GO:0005634">
    <property type="term" value="C:nucleus"/>
    <property type="evidence" value="ECO:0007669"/>
    <property type="project" value="TreeGrafter"/>
</dbReference>
<dbReference type="SUPFAM" id="SSF56112">
    <property type="entry name" value="Protein kinase-like (PK-like)"/>
    <property type="match status" value="1"/>
</dbReference>
<evidence type="ECO:0000256" key="3">
    <source>
        <dbReference type="ARBA" id="ARBA00022741"/>
    </source>
</evidence>
<dbReference type="GO" id="GO:0034501">
    <property type="term" value="P:protein localization to kinetochore"/>
    <property type="evidence" value="ECO:0007669"/>
    <property type="project" value="TreeGrafter"/>
</dbReference>
<reference evidence="8 9" key="1">
    <citation type="journal article" date="2017" name="Environ. Microbiol.">
        <title>Decay of the glycolytic pathway and adaptation to intranuclear parasitism within Enterocytozoonidae microsporidia.</title>
        <authorList>
            <person name="Wiredu Boakye D."/>
            <person name="Jaroenlak P."/>
            <person name="Prachumwat A."/>
            <person name="Williams T.A."/>
            <person name="Bateman K.S."/>
            <person name="Itsathitphaisarn O."/>
            <person name="Sritunyalucksana K."/>
            <person name="Paszkiewicz K.H."/>
            <person name="Moore K.A."/>
            <person name="Stentiford G.D."/>
            <person name="Williams B.A."/>
        </authorList>
    </citation>
    <scope>NUCLEOTIDE SEQUENCE [LARGE SCALE GENOMIC DNA]</scope>
    <source>
        <strain evidence="8 9">TH1</strain>
    </source>
</reference>
<keyword evidence="3 6" id="KW-0547">Nucleotide-binding</keyword>
<dbReference type="GO" id="GO:0004712">
    <property type="term" value="F:protein serine/threonine/tyrosine kinase activity"/>
    <property type="evidence" value="ECO:0007669"/>
    <property type="project" value="TreeGrafter"/>
</dbReference>
<proteinExistence type="predicted"/>
<dbReference type="AlphaFoldDB" id="A0A1W0E3T7"/>
<protein>
    <submittedName>
        <fullName evidence="8">MPS1</fullName>
    </submittedName>
</protein>
<evidence type="ECO:0000256" key="1">
    <source>
        <dbReference type="ARBA" id="ARBA00022527"/>
    </source>
</evidence>
<evidence type="ECO:0000259" key="7">
    <source>
        <dbReference type="PROSITE" id="PS50011"/>
    </source>
</evidence>
<dbReference type="PANTHER" id="PTHR22974">
    <property type="entry name" value="MIXED LINEAGE PROTEIN KINASE"/>
    <property type="match status" value="1"/>
</dbReference>
<dbReference type="GO" id="GO:0000776">
    <property type="term" value="C:kinetochore"/>
    <property type="evidence" value="ECO:0007669"/>
    <property type="project" value="TreeGrafter"/>
</dbReference>
<dbReference type="PROSITE" id="PS50011">
    <property type="entry name" value="PROTEIN_KINASE_DOM"/>
    <property type="match status" value="1"/>
</dbReference>
<dbReference type="PROSITE" id="PS00108">
    <property type="entry name" value="PROTEIN_KINASE_ST"/>
    <property type="match status" value="1"/>
</dbReference>
<sequence>MSNSNNLPNKTDLLHDYLSKLDTSYENKIMEYENALTMITNDMYSLLIFLDYIDLIIYKKQLNGNESVNYSFIGSENSNLTDEYDSIENLFIMYRSRFKSYHSFWKRYLDFFIFYKKREFKFVFEKMIKFISNTCFEGKEDVLEYFLMHREEYEVMVKNKQRLFLANHSLHSRYSKKSTSYNSKESIKTTRHILSTPIKKSKNYSVQHSNPDSQDFYNIFVSKQSVQENSSEINFNKENGNNFIRDTDKIQNTASFKKENTINNDLFEKEFKINEESNSKQIKKYSQNYDTTDVFMKNDDFKFNEEENIKNDLNVNNSNIYNNTYTNTINKENDNFNHNISDISNKTNSLINDIINKPTQEGELIPLIQNTQPLNTCGNFYSNCFMFKQKKCMFLQNIGKGGFSRVQMVLVENQIFALKRVYKGDYHSEVKMLEKLKNLENSSNFVISMVDYNINKQEDSLDILFEYGEIDLQKYIMTNNYSDIFIKYISHEILKIISFLHDNSIVHKDIKPCNFVFVKNKLKVIDFGISTCIGPDTSSCLNSKEGTFCYSAPEIFSKQKISKAADVWSFGAVLYFLVYKRTVFVLEEVQEMYQSGNMYKEVSFRKEDRNGKEVEEKLLDLMKICLRKEPKERMKAREILSYHPYYYM</sequence>
<evidence type="ECO:0000256" key="4">
    <source>
        <dbReference type="ARBA" id="ARBA00022777"/>
    </source>
</evidence>
<keyword evidence="1" id="KW-0723">Serine/threonine-protein kinase</keyword>
<dbReference type="GO" id="GO:0007059">
    <property type="term" value="P:chromosome segregation"/>
    <property type="evidence" value="ECO:0007669"/>
    <property type="project" value="TreeGrafter"/>
</dbReference>
<dbReference type="PROSITE" id="PS00107">
    <property type="entry name" value="PROTEIN_KINASE_ATP"/>
    <property type="match status" value="1"/>
</dbReference>
<evidence type="ECO:0000256" key="6">
    <source>
        <dbReference type="PROSITE-ProRule" id="PRU10141"/>
    </source>
</evidence>
<dbReference type="GO" id="GO:0033316">
    <property type="term" value="P:meiotic spindle assembly checkpoint signaling"/>
    <property type="evidence" value="ECO:0007669"/>
    <property type="project" value="TreeGrafter"/>
</dbReference>
<evidence type="ECO:0000256" key="5">
    <source>
        <dbReference type="ARBA" id="ARBA00022840"/>
    </source>
</evidence>
<dbReference type="Pfam" id="PF00069">
    <property type="entry name" value="Pkinase"/>
    <property type="match status" value="1"/>
</dbReference>
<gene>
    <name evidence="8" type="primary">MPS1</name>
    <name evidence="8" type="ORF">EHP00_1517</name>
</gene>
<keyword evidence="2" id="KW-0808">Transferase</keyword>
<dbReference type="SMART" id="SM00220">
    <property type="entry name" value="S_TKc"/>
    <property type="match status" value="1"/>
</dbReference>
<accession>A0A1W0E3T7</accession>
<dbReference type="InterPro" id="IPR000719">
    <property type="entry name" value="Prot_kinase_dom"/>
</dbReference>
<keyword evidence="5 6" id="KW-0067">ATP-binding</keyword>
<dbReference type="GO" id="GO:0007094">
    <property type="term" value="P:mitotic spindle assembly checkpoint signaling"/>
    <property type="evidence" value="ECO:0007669"/>
    <property type="project" value="TreeGrafter"/>
</dbReference>
<comment type="caution">
    <text evidence="8">The sequence shown here is derived from an EMBL/GenBank/DDBJ whole genome shotgun (WGS) entry which is preliminary data.</text>
</comment>
<dbReference type="EMBL" id="MNPJ01000024">
    <property type="protein sequence ID" value="OQS53915.1"/>
    <property type="molecule type" value="Genomic_DNA"/>
</dbReference>
<keyword evidence="4" id="KW-0418">Kinase</keyword>
<dbReference type="Gene3D" id="1.10.510.10">
    <property type="entry name" value="Transferase(Phosphotransferase) domain 1"/>
    <property type="match status" value="1"/>
</dbReference>
<evidence type="ECO:0000313" key="8">
    <source>
        <dbReference type="EMBL" id="OQS53915.1"/>
    </source>
</evidence>
<dbReference type="OrthoDB" id="20524at2759"/>
<organism evidence="8 9">
    <name type="scientific">Ecytonucleospora hepatopenaei</name>
    <dbReference type="NCBI Taxonomy" id="646526"/>
    <lineage>
        <taxon>Eukaryota</taxon>
        <taxon>Fungi</taxon>
        <taxon>Fungi incertae sedis</taxon>
        <taxon>Microsporidia</taxon>
        <taxon>Enterocytozoonidae</taxon>
        <taxon>Ecytonucleospora</taxon>
    </lineage>
</organism>
<dbReference type="InterPro" id="IPR011009">
    <property type="entry name" value="Kinase-like_dom_sf"/>
</dbReference>
<dbReference type="Gene3D" id="3.30.200.20">
    <property type="entry name" value="Phosphorylase Kinase, domain 1"/>
    <property type="match status" value="1"/>
</dbReference>
<name>A0A1W0E3T7_9MICR</name>
<dbReference type="GO" id="GO:0005524">
    <property type="term" value="F:ATP binding"/>
    <property type="evidence" value="ECO:0007669"/>
    <property type="project" value="UniProtKB-UniRule"/>
</dbReference>
<feature type="binding site" evidence="6">
    <location>
        <position position="419"/>
    </location>
    <ligand>
        <name>ATP</name>
        <dbReference type="ChEBI" id="CHEBI:30616"/>
    </ligand>
</feature>
<dbReference type="InterPro" id="IPR017441">
    <property type="entry name" value="Protein_kinase_ATP_BS"/>
</dbReference>
<dbReference type="STRING" id="646526.A0A1W0E3T7"/>
<evidence type="ECO:0000256" key="2">
    <source>
        <dbReference type="ARBA" id="ARBA00022679"/>
    </source>
</evidence>
<dbReference type="VEuPathDB" id="MicrosporidiaDB:EHP00_1517"/>
<keyword evidence="9" id="KW-1185">Reference proteome</keyword>
<dbReference type="GO" id="GO:0004674">
    <property type="term" value="F:protein serine/threonine kinase activity"/>
    <property type="evidence" value="ECO:0007669"/>
    <property type="project" value="UniProtKB-KW"/>
</dbReference>
<feature type="domain" description="Protein kinase" evidence="7">
    <location>
        <begin position="392"/>
        <end position="646"/>
    </location>
</feature>